<dbReference type="Proteomes" id="UP001583172">
    <property type="component" value="Unassembled WGS sequence"/>
</dbReference>
<evidence type="ECO:0000313" key="1">
    <source>
        <dbReference type="EMBL" id="KAL1840988.1"/>
    </source>
</evidence>
<accession>A0ABR3VH43</accession>
<reference evidence="1 2" key="1">
    <citation type="journal article" date="2024" name="Commun. Biol.">
        <title>Comparative genomic analysis of thermophilic fungi reveals convergent evolutionary adaptations and gene losses.</title>
        <authorList>
            <person name="Steindorff A.S."/>
            <person name="Aguilar-Pontes M.V."/>
            <person name="Robinson A.J."/>
            <person name="Andreopoulos B."/>
            <person name="LaButti K."/>
            <person name="Kuo A."/>
            <person name="Mondo S."/>
            <person name="Riley R."/>
            <person name="Otillar R."/>
            <person name="Haridas S."/>
            <person name="Lipzen A."/>
            <person name="Grimwood J."/>
            <person name="Schmutz J."/>
            <person name="Clum A."/>
            <person name="Reid I.D."/>
            <person name="Moisan M.C."/>
            <person name="Butler G."/>
            <person name="Nguyen T.T.M."/>
            <person name="Dewar K."/>
            <person name="Conant G."/>
            <person name="Drula E."/>
            <person name="Henrissat B."/>
            <person name="Hansel C."/>
            <person name="Singer S."/>
            <person name="Hutchinson M.I."/>
            <person name="de Vries R.P."/>
            <person name="Natvig D.O."/>
            <person name="Powell A.J."/>
            <person name="Tsang A."/>
            <person name="Grigoriev I.V."/>
        </authorList>
    </citation>
    <scope>NUCLEOTIDE SEQUENCE [LARGE SCALE GENOMIC DNA]</scope>
    <source>
        <strain evidence="1 2">CBS 620.91</strain>
    </source>
</reference>
<keyword evidence="2" id="KW-1185">Reference proteome</keyword>
<gene>
    <name evidence="1" type="ORF">VTJ49DRAFT_7542</name>
</gene>
<evidence type="ECO:0000313" key="2">
    <source>
        <dbReference type="Proteomes" id="UP001583172"/>
    </source>
</evidence>
<name>A0ABR3VH43_HUMIN</name>
<comment type="caution">
    <text evidence="1">The sequence shown here is derived from an EMBL/GenBank/DDBJ whole genome shotgun (WGS) entry which is preliminary data.</text>
</comment>
<sequence>MAYSKTHPGRDITLDWDTTTDVVILNYPVTPAPKVIITLPPDDPIVRDGLVDGLEVRFRLEEYYEDRNMSQYLDGRDEVEREDTVAVDGTLTIVFVGEELRIRKLGNFNLFAEFPCPLEYPRRQHYLARIQLLRERDDGEYELAPRSVLRGHPFVMGISVQENSRGKQEVEFAWDDLRITRPGSYMFRVTFYFR</sequence>
<organism evidence="1 2">
    <name type="scientific">Humicola insolens</name>
    <name type="common">Soft-rot fungus</name>
    <dbReference type="NCBI Taxonomy" id="85995"/>
    <lineage>
        <taxon>Eukaryota</taxon>
        <taxon>Fungi</taxon>
        <taxon>Dikarya</taxon>
        <taxon>Ascomycota</taxon>
        <taxon>Pezizomycotina</taxon>
        <taxon>Sordariomycetes</taxon>
        <taxon>Sordariomycetidae</taxon>
        <taxon>Sordariales</taxon>
        <taxon>Chaetomiaceae</taxon>
        <taxon>Mycothermus</taxon>
    </lineage>
</organism>
<proteinExistence type="predicted"/>
<dbReference type="EMBL" id="JAZGSY010000091">
    <property type="protein sequence ID" value="KAL1840988.1"/>
    <property type="molecule type" value="Genomic_DNA"/>
</dbReference>
<protein>
    <submittedName>
        <fullName evidence="1">Uncharacterized protein</fullName>
    </submittedName>
</protein>